<dbReference type="EMBL" id="HBGN01008435">
    <property type="protein sequence ID" value="CAD9319415.1"/>
    <property type="molecule type" value="Transcribed_RNA"/>
</dbReference>
<dbReference type="AlphaFoldDB" id="A0A7S2E7B2"/>
<proteinExistence type="predicted"/>
<accession>A0A7S2E7B2</accession>
<organism evidence="1">
    <name type="scientific">Ditylum brightwellii</name>
    <dbReference type="NCBI Taxonomy" id="49249"/>
    <lineage>
        <taxon>Eukaryota</taxon>
        <taxon>Sar</taxon>
        <taxon>Stramenopiles</taxon>
        <taxon>Ochrophyta</taxon>
        <taxon>Bacillariophyta</taxon>
        <taxon>Mediophyceae</taxon>
        <taxon>Lithodesmiophycidae</taxon>
        <taxon>Lithodesmiales</taxon>
        <taxon>Lithodesmiaceae</taxon>
        <taxon>Ditylum</taxon>
    </lineage>
</organism>
<name>A0A7S2E7B2_9STRA</name>
<protein>
    <submittedName>
        <fullName evidence="1">Uncharacterized protein</fullName>
    </submittedName>
</protein>
<evidence type="ECO:0000313" key="1">
    <source>
        <dbReference type="EMBL" id="CAD9319415.1"/>
    </source>
</evidence>
<reference evidence="1" key="1">
    <citation type="submission" date="2021-01" db="EMBL/GenBank/DDBJ databases">
        <authorList>
            <person name="Corre E."/>
            <person name="Pelletier E."/>
            <person name="Niang G."/>
            <person name="Scheremetjew M."/>
            <person name="Finn R."/>
            <person name="Kale V."/>
            <person name="Holt S."/>
            <person name="Cochrane G."/>
            <person name="Meng A."/>
            <person name="Brown T."/>
            <person name="Cohen L."/>
        </authorList>
    </citation>
    <scope>NUCLEOTIDE SEQUENCE</scope>
    <source>
        <strain evidence="1">Pop2</strain>
    </source>
</reference>
<gene>
    <name evidence="1" type="ORF">DBRI1063_LOCUS5402</name>
</gene>
<sequence>MNNSNDIISEHKCQHGGPGELTANEKRLFVLSHQHNLTQVHQKMIQEQQNQKNEPQPQVQYDELIATELIVMEQMIITHSKLEEMVDMDLVKLFFGMATESLLLKSPTNTLDQAQIYARCGIILASYLMYIAGGNNNSKKSSFWKLTHDDPTTLRSMYLGLRQTQYESSLARLLNAQTPCDCLEKAIPVLRSQNKK</sequence>